<feature type="transmembrane region" description="Helical" evidence="1">
    <location>
        <begin position="6"/>
        <end position="31"/>
    </location>
</feature>
<feature type="transmembrane region" description="Helical" evidence="1">
    <location>
        <begin position="97"/>
        <end position="117"/>
    </location>
</feature>
<organism evidence="2 3">
    <name type="scientific">Luteimonas gilva</name>
    <dbReference type="NCBI Taxonomy" id="2572684"/>
    <lineage>
        <taxon>Bacteria</taxon>
        <taxon>Pseudomonadati</taxon>
        <taxon>Pseudomonadota</taxon>
        <taxon>Gammaproteobacteria</taxon>
        <taxon>Lysobacterales</taxon>
        <taxon>Lysobacteraceae</taxon>
        <taxon>Luteimonas</taxon>
    </lineage>
</organism>
<keyword evidence="1" id="KW-1133">Transmembrane helix</keyword>
<name>A0A4U5JUH1_9GAMM</name>
<keyword evidence="1" id="KW-0472">Membrane</keyword>
<comment type="caution">
    <text evidence="2">The sequence shown here is derived from an EMBL/GenBank/DDBJ whole genome shotgun (WGS) entry which is preliminary data.</text>
</comment>
<gene>
    <name evidence="2" type="ORF">FCE95_04230</name>
</gene>
<evidence type="ECO:0000313" key="3">
    <source>
        <dbReference type="Proteomes" id="UP000308707"/>
    </source>
</evidence>
<reference evidence="2 3" key="1">
    <citation type="submission" date="2019-04" db="EMBL/GenBank/DDBJ databases">
        <title>Reference strain of H23.</title>
        <authorList>
            <person name="Luo X."/>
        </authorList>
    </citation>
    <scope>NUCLEOTIDE SEQUENCE [LARGE SCALE GENOMIC DNA]</scope>
    <source>
        <strain evidence="2 3">H23</strain>
    </source>
</reference>
<evidence type="ECO:0000313" key="2">
    <source>
        <dbReference type="EMBL" id="TKR33512.1"/>
    </source>
</evidence>
<evidence type="ECO:0008006" key="4">
    <source>
        <dbReference type="Google" id="ProtNLM"/>
    </source>
</evidence>
<protein>
    <recommendedName>
        <fullName evidence="4">DUF2306 domain-containing protein</fullName>
    </recommendedName>
</protein>
<feature type="transmembrane region" description="Helical" evidence="1">
    <location>
        <begin position="137"/>
        <end position="154"/>
    </location>
</feature>
<proteinExistence type="predicted"/>
<keyword evidence="1" id="KW-0812">Transmembrane</keyword>
<feature type="transmembrane region" description="Helical" evidence="1">
    <location>
        <begin position="43"/>
        <end position="61"/>
    </location>
</feature>
<accession>A0A4U5JUH1</accession>
<dbReference type="AlphaFoldDB" id="A0A4U5JUH1"/>
<sequence>MVLGMGPLVLLHVAISLVGIFSGLIVLFHGLLASRRLPGWTSLFLWSTVATSLSGFILPATRFLPSHATGVLSMIALAVAIPALYKFRLAGGWRRAYVVSAVLSLYLNVFVLVVQLFLKVPALKALAPTQKEPPFLIAQGAVLLVFVALCLLALKRFRPEPATPAAAGAAALS</sequence>
<feature type="transmembrane region" description="Helical" evidence="1">
    <location>
        <begin position="67"/>
        <end position="85"/>
    </location>
</feature>
<dbReference type="EMBL" id="SZUA01000001">
    <property type="protein sequence ID" value="TKR33512.1"/>
    <property type="molecule type" value="Genomic_DNA"/>
</dbReference>
<dbReference type="OrthoDB" id="122197at2"/>
<keyword evidence="3" id="KW-1185">Reference proteome</keyword>
<evidence type="ECO:0000256" key="1">
    <source>
        <dbReference type="SAM" id="Phobius"/>
    </source>
</evidence>
<dbReference type="Proteomes" id="UP000308707">
    <property type="component" value="Unassembled WGS sequence"/>
</dbReference>